<dbReference type="Pfam" id="PF07728">
    <property type="entry name" value="AAA_5"/>
    <property type="match status" value="1"/>
</dbReference>
<keyword evidence="3" id="KW-1185">Reference proteome</keyword>
<proteinExistence type="predicted"/>
<protein>
    <recommendedName>
        <fullName evidence="1">AAA+ ATPase domain-containing protein</fullName>
    </recommendedName>
</protein>
<comment type="caution">
    <text evidence="2">The sequence shown here is derived from an EMBL/GenBank/DDBJ whole genome shotgun (WGS) entry which is preliminary data.</text>
</comment>
<evidence type="ECO:0000259" key="1">
    <source>
        <dbReference type="SMART" id="SM00382"/>
    </source>
</evidence>
<dbReference type="Proteomes" id="UP000007364">
    <property type="component" value="Unassembled WGS sequence"/>
</dbReference>
<dbReference type="eggNOG" id="COG2947">
    <property type="taxonomic scope" value="Bacteria"/>
</dbReference>
<organism evidence="2 3">
    <name type="scientific">Galbibacter marinus</name>
    <dbReference type="NCBI Taxonomy" id="555500"/>
    <lineage>
        <taxon>Bacteria</taxon>
        <taxon>Pseudomonadati</taxon>
        <taxon>Bacteroidota</taxon>
        <taxon>Flavobacteriia</taxon>
        <taxon>Flavobacteriales</taxon>
        <taxon>Flavobacteriaceae</taxon>
        <taxon>Galbibacter</taxon>
    </lineage>
</organism>
<dbReference type="InterPro" id="IPR015947">
    <property type="entry name" value="PUA-like_sf"/>
</dbReference>
<dbReference type="InterPro" id="IPR011704">
    <property type="entry name" value="ATPase_dyneun-rel_AAA"/>
</dbReference>
<dbReference type="SMART" id="SM00382">
    <property type="entry name" value="AAA"/>
    <property type="match status" value="1"/>
</dbReference>
<evidence type="ECO:0000313" key="2">
    <source>
        <dbReference type="EMBL" id="EKF53841.1"/>
    </source>
</evidence>
<sequence length="761" mass="86944">MAFEPDKITKEHVLKAVQEIESKEIELRPSTGYDVIIEGKAYPPKEIMRFSHEQMNGKHIWNKGGGEPTNKFLSNLGFEIKSKSSNGNPNIEQTTGRIWKLGCNWGSGKPSFYEYIKELQIVIGVSDKTYNINDLVIVTEGHQVRSIAKVLESPQPVTTNTELQSDFEKHEIEYEDWVTYAEVEWYELTAEEQFNYQLQQGICKVNNREIRDRTIQLWDERNVSFWIFQGNPSVFDFETAIKEDLLHDWTVSAHKDKIKERDKVILWITGKNAGCYALAQISNSPRETKSSPDDHLWKSKDKNDLKAGIKIQANLIDTPLLWKNIKSVKGIENLKVGNQGTNFSATRQEYRIIEALAENAMQSKHEHYDMKSKNIILYGPPGTGKTFNSVDHAVEIALGKSLGSHTQNKAEFDRLRKEGQIEFVTFHQSYSYEDFMVGIAPDTTSGTLRFDKKDGIFKQLCERAKQNWSTATKKQDQTIDFDYVFNSFFSKLIEEEVEEVEIPMRSKGYKFKITAIDVENGRIKFTKQSGGTGHDLLVKNTKGIYDETLDYGEQGLGVYYNPLVDQLKQHAKTLEPIQEEIALKNFVLVIDEINRANISRVFGELITLLEDDKRLGEENELKITLPNGEKDFGIPPNLFIIGTMNTADKSIALIDIALRRRFEFIGYYPQYEGYDENAIKLLQAVNASIFEKKKSADYLIGHAYFMKQLPIETVLENKVLPLLMEYFSGKTDIVSSIFEGSGWTVSYDSSSYSWNISKGGA</sequence>
<dbReference type="InterPro" id="IPR052934">
    <property type="entry name" value="Methyl-DNA_Rec/Restrict_Enz"/>
</dbReference>
<feature type="domain" description="AAA+ ATPase" evidence="1">
    <location>
        <begin position="371"/>
        <end position="672"/>
    </location>
</feature>
<evidence type="ECO:0000313" key="3">
    <source>
        <dbReference type="Proteomes" id="UP000007364"/>
    </source>
</evidence>
<dbReference type="AlphaFoldDB" id="K2PZ22"/>
<reference evidence="2 3" key="1">
    <citation type="journal article" date="2012" name="J. Bacteriol.">
        <title>Genome Sequence of Galbibacter marinum Type Strain ck-I2-15.</title>
        <authorList>
            <person name="Lai Q."/>
            <person name="Li C."/>
            <person name="Shao Z."/>
        </authorList>
    </citation>
    <scope>NUCLEOTIDE SEQUENCE [LARGE SCALE GENOMIC DNA]</scope>
    <source>
        <strain evidence="3">ck-I2-15</strain>
    </source>
</reference>
<dbReference type="REBASE" id="57473">
    <property type="entry name" value="Gma1215McrBCP"/>
</dbReference>
<dbReference type="GO" id="GO:0016887">
    <property type="term" value="F:ATP hydrolysis activity"/>
    <property type="evidence" value="ECO:0007669"/>
    <property type="project" value="InterPro"/>
</dbReference>
<accession>K2PZ22</accession>
<dbReference type="RefSeq" id="WP_008992921.1">
    <property type="nucleotide sequence ID" value="NZ_AMSG01000050.1"/>
</dbReference>
<dbReference type="InterPro" id="IPR003593">
    <property type="entry name" value="AAA+_ATPase"/>
</dbReference>
<dbReference type="PATRIC" id="fig|555500.3.peg.3191"/>
<dbReference type="EMBL" id="AMSG01000050">
    <property type="protein sequence ID" value="EKF53841.1"/>
    <property type="molecule type" value="Genomic_DNA"/>
</dbReference>
<dbReference type="PANTHER" id="PTHR37291">
    <property type="entry name" value="5-METHYLCYTOSINE-SPECIFIC RESTRICTION ENZYME B"/>
    <property type="match status" value="1"/>
</dbReference>
<dbReference type="Gene3D" id="3.10.590.10">
    <property type="entry name" value="ph1033 like domains"/>
    <property type="match status" value="1"/>
</dbReference>
<dbReference type="GO" id="GO:0005524">
    <property type="term" value="F:ATP binding"/>
    <property type="evidence" value="ECO:0007669"/>
    <property type="project" value="InterPro"/>
</dbReference>
<gene>
    <name evidence="2" type="ORF">I215_15497</name>
</gene>
<dbReference type="eggNOG" id="COG1401">
    <property type="taxonomic scope" value="Bacteria"/>
</dbReference>
<name>K2PZ22_9FLAO</name>
<dbReference type="Gene3D" id="3.40.50.300">
    <property type="entry name" value="P-loop containing nucleotide triphosphate hydrolases"/>
    <property type="match status" value="1"/>
</dbReference>
<dbReference type="SUPFAM" id="SSF88697">
    <property type="entry name" value="PUA domain-like"/>
    <property type="match status" value="1"/>
</dbReference>
<dbReference type="SUPFAM" id="SSF52540">
    <property type="entry name" value="P-loop containing nucleoside triphosphate hydrolases"/>
    <property type="match status" value="1"/>
</dbReference>
<dbReference type="InterPro" id="IPR027417">
    <property type="entry name" value="P-loop_NTPase"/>
</dbReference>
<dbReference type="PANTHER" id="PTHR37291:SF1">
    <property type="entry name" value="TYPE IV METHYL-DIRECTED RESTRICTION ENZYME ECOKMCRB SUBUNIT"/>
    <property type="match status" value="1"/>
</dbReference>